<dbReference type="AlphaFoldDB" id="A0A1M5N5K0"/>
<dbReference type="EMBL" id="FQXE01000001">
    <property type="protein sequence ID" value="SHG84850.1"/>
    <property type="molecule type" value="Genomic_DNA"/>
</dbReference>
<reference evidence="3 4" key="1">
    <citation type="submission" date="2016-11" db="EMBL/GenBank/DDBJ databases">
        <authorList>
            <person name="Jaros S."/>
            <person name="Januszkiewicz K."/>
            <person name="Wedrychowicz H."/>
        </authorList>
    </citation>
    <scope>NUCLEOTIDE SEQUENCE [LARGE SCALE GENOMIC DNA]</scope>
    <source>
        <strain evidence="3 4">CGMCC 1.10190</strain>
    </source>
</reference>
<sequence length="76" mass="8468">MRGVIKKWGNSAAVRLPSSMMKTLKIDLEDVIDIRVERGCIVIEPVRAQEYLLSQLLSGIKSKNIHAEIDFGVADT</sequence>
<dbReference type="RefSeq" id="WP_073101404.1">
    <property type="nucleotide sequence ID" value="NZ_FQXE01000001.1"/>
</dbReference>
<dbReference type="STRING" id="658167.SAMN04488135_101416"/>
<keyword evidence="4" id="KW-1185">Reference proteome</keyword>
<dbReference type="OrthoDB" id="9795766at2"/>
<dbReference type="InterPro" id="IPR039052">
    <property type="entry name" value="Antitox_PemI-like"/>
</dbReference>
<dbReference type="GO" id="GO:0003677">
    <property type="term" value="F:DNA binding"/>
    <property type="evidence" value="ECO:0007669"/>
    <property type="project" value="UniProtKB-UniRule"/>
</dbReference>
<dbReference type="InterPro" id="IPR037914">
    <property type="entry name" value="SpoVT-AbrB_sf"/>
</dbReference>
<name>A0A1M5N5K0_9BURK</name>
<dbReference type="PROSITE" id="PS51740">
    <property type="entry name" value="SPOVT_ABRB"/>
    <property type="match status" value="1"/>
</dbReference>
<dbReference type="Proteomes" id="UP000184226">
    <property type="component" value="Unassembled WGS sequence"/>
</dbReference>
<proteinExistence type="predicted"/>
<protein>
    <submittedName>
        <fullName evidence="3">Antitoxin MazE</fullName>
    </submittedName>
</protein>
<organism evidence="3 4">
    <name type="scientific">Pollutimonas bauzanensis</name>
    <dbReference type="NCBI Taxonomy" id="658167"/>
    <lineage>
        <taxon>Bacteria</taxon>
        <taxon>Pseudomonadati</taxon>
        <taxon>Pseudomonadota</taxon>
        <taxon>Betaproteobacteria</taxon>
        <taxon>Burkholderiales</taxon>
        <taxon>Alcaligenaceae</taxon>
        <taxon>Pollutimonas</taxon>
    </lineage>
</organism>
<evidence type="ECO:0000313" key="4">
    <source>
        <dbReference type="Proteomes" id="UP000184226"/>
    </source>
</evidence>
<keyword evidence="1" id="KW-0238">DNA-binding</keyword>
<dbReference type="InterPro" id="IPR007159">
    <property type="entry name" value="SpoVT-AbrB_dom"/>
</dbReference>
<evidence type="ECO:0000256" key="1">
    <source>
        <dbReference type="PROSITE-ProRule" id="PRU01076"/>
    </source>
</evidence>
<accession>A0A1M5N5K0</accession>
<dbReference type="Gene3D" id="2.10.260.10">
    <property type="match status" value="1"/>
</dbReference>
<dbReference type="PANTHER" id="PTHR40516:SF1">
    <property type="entry name" value="ANTITOXIN CHPS-RELATED"/>
    <property type="match status" value="1"/>
</dbReference>
<dbReference type="SMART" id="SM00966">
    <property type="entry name" value="SpoVT_AbrB"/>
    <property type="match status" value="1"/>
</dbReference>
<evidence type="ECO:0000259" key="2">
    <source>
        <dbReference type="PROSITE" id="PS51740"/>
    </source>
</evidence>
<evidence type="ECO:0000313" key="3">
    <source>
        <dbReference type="EMBL" id="SHG84850.1"/>
    </source>
</evidence>
<dbReference type="SUPFAM" id="SSF89447">
    <property type="entry name" value="AbrB/MazE/MraZ-like"/>
    <property type="match status" value="1"/>
</dbReference>
<dbReference type="PANTHER" id="PTHR40516">
    <property type="entry name" value="ANTITOXIN CHPS-RELATED"/>
    <property type="match status" value="1"/>
</dbReference>
<gene>
    <name evidence="3" type="ORF">SAMN04488135_101416</name>
</gene>
<feature type="domain" description="SpoVT-AbrB" evidence="2">
    <location>
        <begin position="3"/>
        <end position="48"/>
    </location>
</feature>
<dbReference type="Pfam" id="PF04014">
    <property type="entry name" value="MazE_antitoxin"/>
    <property type="match status" value="1"/>
</dbReference>
<dbReference type="GO" id="GO:0097351">
    <property type="term" value="F:toxin sequestering activity"/>
    <property type="evidence" value="ECO:0007669"/>
    <property type="project" value="InterPro"/>
</dbReference>